<accession>A0A4Z0YQ59</accession>
<comment type="caution">
    <text evidence="2">The sequence shown here is derived from an EMBL/GenBank/DDBJ whole genome shotgun (WGS) entry which is preliminary data.</text>
</comment>
<feature type="chain" id="PRO_5021453594" description="Small secreted protein" evidence="1">
    <location>
        <begin position="18"/>
        <end position="144"/>
    </location>
</feature>
<keyword evidence="1" id="KW-0732">Signal</keyword>
<dbReference type="AlphaFoldDB" id="A0A4Z0YQ59"/>
<keyword evidence="3" id="KW-1185">Reference proteome</keyword>
<evidence type="ECO:0000313" key="3">
    <source>
        <dbReference type="Proteomes" id="UP000297716"/>
    </source>
</evidence>
<name>A0A4Z0YQ59_9PEZI</name>
<evidence type="ECO:0000256" key="1">
    <source>
        <dbReference type="SAM" id="SignalP"/>
    </source>
</evidence>
<organism evidence="2 3">
    <name type="scientific">Xylaria hypoxylon</name>
    <dbReference type="NCBI Taxonomy" id="37992"/>
    <lineage>
        <taxon>Eukaryota</taxon>
        <taxon>Fungi</taxon>
        <taxon>Dikarya</taxon>
        <taxon>Ascomycota</taxon>
        <taxon>Pezizomycotina</taxon>
        <taxon>Sordariomycetes</taxon>
        <taxon>Xylariomycetidae</taxon>
        <taxon>Xylariales</taxon>
        <taxon>Xylariaceae</taxon>
        <taxon>Xylaria</taxon>
    </lineage>
</organism>
<proteinExistence type="predicted"/>
<evidence type="ECO:0008006" key="4">
    <source>
        <dbReference type="Google" id="ProtNLM"/>
    </source>
</evidence>
<dbReference type="Proteomes" id="UP000297716">
    <property type="component" value="Unassembled WGS sequence"/>
</dbReference>
<dbReference type="OrthoDB" id="5352317at2759"/>
<gene>
    <name evidence="2" type="ORF">E0Z10_g6581</name>
</gene>
<feature type="signal peptide" evidence="1">
    <location>
        <begin position="1"/>
        <end position="17"/>
    </location>
</feature>
<evidence type="ECO:0000313" key="2">
    <source>
        <dbReference type="EMBL" id="TGJ82178.1"/>
    </source>
</evidence>
<protein>
    <recommendedName>
        <fullName evidence="4">Small secreted protein</fullName>
    </recommendedName>
</protein>
<sequence length="144" mass="15128">MQLTNTLFALFSTSALAATLSTFASTEWTLESLIRGCDATDDLCTWTFAINTNEAGVNTTECVYTVPATTTGPASQSNGGPTTCGVFNITSGWSGQFGADQGFTVISVVDFAKKLIVYAGYTDAIVKNGTVVDPDLSFPVQTLL</sequence>
<reference evidence="2 3" key="1">
    <citation type="submission" date="2019-03" db="EMBL/GenBank/DDBJ databases">
        <title>Draft genome sequence of Xylaria hypoxylon DSM 108379, a ubiquitous saprotrophic-parasitic fungi on hardwood.</title>
        <authorList>
            <person name="Buettner E."/>
            <person name="Leonhardt S."/>
            <person name="Gebauer A.M."/>
            <person name="Liers C."/>
            <person name="Hofrichter M."/>
            <person name="Kellner H."/>
        </authorList>
    </citation>
    <scope>NUCLEOTIDE SEQUENCE [LARGE SCALE GENOMIC DNA]</scope>
    <source>
        <strain evidence="2 3">DSM 108379</strain>
    </source>
</reference>
<dbReference type="EMBL" id="SKBN01000138">
    <property type="protein sequence ID" value="TGJ82178.1"/>
    <property type="molecule type" value="Genomic_DNA"/>
</dbReference>